<dbReference type="AlphaFoldDB" id="A0A543ARG9"/>
<dbReference type="SUPFAM" id="SSF54593">
    <property type="entry name" value="Glyoxalase/Bleomycin resistance protein/Dihydroxybiphenyl dioxygenase"/>
    <property type="match status" value="1"/>
</dbReference>
<keyword evidence="3" id="KW-1185">Reference proteome</keyword>
<organism evidence="2 3">
    <name type="scientific">Stackebrandtia endophytica</name>
    <dbReference type="NCBI Taxonomy" id="1496996"/>
    <lineage>
        <taxon>Bacteria</taxon>
        <taxon>Bacillati</taxon>
        <taxon>Actinomycetota</taxon>
        <taxon>Actinomycetes</taxon>
        <taxon>Glycomycetales</taxon>
        <taxon>Glycomycetaceae</taxon>
        <taxon>Stackebrandtia</taxon>
    </lineage>
</organism>
<dbReference type="EMBL" id="VFOW01000001">
    <property type="protein sequence ID" value="TQL75180.1"/>
    <property type="molecule type" value="Genomic_DNA"/>
</dbReference>
<dbReference type="InterPro" id="IPR037523">
    <property type="entry name" value="VOC_core"/>
</dbReference>
<evidence type="ECO:0000259" key="1">
    <source>
        <dbReference type="PROSITE" id="PS51819"/>
    </source>
</evidence>
<evidence type="ECO:0000313" key="3">
    <source>
        <dbReference type="Proteomes" id="UP000317043"/>
    </source>
</evidence>
<dbReference type="Pfam" id="PF00903">
    <property type="entry name" value="Glyoxalase"/>
    <property type="match status" value="1"/>
</dbReference>
<feature type="domain" description="VOC" evidence="1">
    <location>
        <begin position="10"/>
        <end position="138"/>
    </location>
</feature>
<reference evidence="2 3" key="1">
    <citation type="submission" date="2019-06" db="EMBL/GenBank/DDBJ databases">
        <title>Sequencing the genomes of 1000 actinobacteria strains.</title>
        <authorList>
            <person name="Klenk H.-P."/>
        </authorList>
    </citation>
    <scope>NUCLEOTIDE SEQUENCE [LARGE SCALE GENOMIC DNA]</scope>
    <source>
        <strain evidence="2 3">DSM 45928</strain>
    </source>
</reference>
<dbReference type="InterPro" id="IPR029068">
    <property type="entry name" value="Glyas_Bleomycin-R_OHBP_Dase"/>
</dbReference>
<dbReference type="InParanoid" id="A0A543ARG9"/>
<sequence>MSSETSTGRVIGTVVCLPVRDLPAALGFYQAVFGLSGLEIDEGIVTVELPGLSLFLIEENTFESYTRKTGRGAAYPGEGTGVILSCAVASAPTLDGMLEAVADNGGTVAVPAAVDAAMGLYLGYFFDPDGHHWELAHSGGDR</sequence>
<dbReference type="Proteomes" id="UP000317043">
    <property type="component" value="Unassembled WGS sequence"/>
</dbReference>
<dbReference type="PANTHER" id="PTHR36503:SF1">
    <property type="entry name" value="BLR2520 PROTEIN"/>
    <property type="match status" value="1"/>
</dbReference>
<protein>
    <recommendedName>
        <fullName evidence="1">VOC domain-containing protein</fullName>
    </recommendedName>
</protein>
<dbReference type="PROSITE" id="PS51819">
    <property type="entry name" value="VOC"/>
    <property type="match status" value="1"/>
</dbReference>
<dbReference type="Gene3D" id="3.10.180.10">
    <property type="entry name" value="2,3-Dihydroxybiphenyl 1,2-Dioxygenase, domain 1"/>
    <property type="match status" value="1"/>
</dbReference>
<gene>
    <name evidence="2" type="ORF">FB566_0676</name>
</gene>
<dbReference type="PANTHER" id="PTHR36503">
    <property type="entry name" value="BLR2520 PROTEIN"/>
    <property type="match status" value="1"/>
</dbReference>
<dbReference type="RefSeq" id="WP_170183121.1">
    <property type="nucleotide sequence ID" value="NZ_JBHTGS010000001.1"/>
</dbReference>
<proteinExistence type="predicted"/>
<name>A0A543ARG9_9ACTN</name>
<comment type="caution">
    <text evidence="2">The sequence shown here is derived from an EMBL/GenBank/DDBJ whole genome shotgun (WGS) entry which is preliminary data.</text>
</comment>
<accession>A0A543ARG9</accession>
<dbReference type="InterPro" id="IPR004360">
    <property type="entry name" value="Glyas_Fos-R_dOase_dom"/>
</dbReference>
<evidence type="ECO:0000313" key="2">
    <source>
        <dbReference type="EMBL" id="TQL75180.1"/>
    </source>
</evidence>